<proteinExistence type="predicted"/>
<dbReference type="InterPro" id="IPR009057">
    <property type="entry name" value="Homeodomain-like_sf"/>
</dbReference>
<organism evidence="1 2">
    <name type="scientific">Rhypophila decipiens</name>
    <dbReference type="NCBI Taxonomy" id="261697"/>
    <lineage>
        <taxon>Eukaryota</taxon>
        <taxon>Fungi</taxon>
        <taxon>Dikarya</taxon>
        <taxon>Ascomycota</taxon>
        <taxon>Pezizomycotina</taxon>
        <taxon>Sordariomycetes</taxon>
        <taxon>Sordariomycetidae</taxon>
        <taxon>Sordariales</taxon>
        <taxon>Naviculisporaceae</taxon>
        <taxon>Rhypophila</taxon>
    </lineage>
</organism>
<protein>
    <recommendedName>
        <fullName evidence="3">Transposase</fullName>
    </recommendedName>
</protein>
<comment type="caution">
    <text evidence="1">The sequence shown here is derived from an EMBL/GenBank/DDBJ whole genome shotgun (WGS) entry which is preliminary data.</text>
</comment>
<evidence type="ECO:0000313" key="2">
    <source>
        <dbReference type="Proteomes" id="UP001301769"/>
    </source>
</evidence>
<name>A0AAN6YGE5_9PEZI</name>
<dbReference type="Proteomes" id="UP001301769">
    <property type="component" value="Unassembled WGS sequence"/>
</dbReference>
<dbReference type="SUPFAM" id="SSF46689">
    <property type="entry name" value="Homeodomain-like"/>
    <property type="match status" value="1"/>
</dbReference>
<keyword evidence="2" id="KW-1185">Reference proteome</keyword>
<sequence>MPAKSSRLEYSPHKRGIIYQQYKRGYKFKNIAALNDVKPLSIPGIISRYESQFKGRSKYRPGRPPLLNSRDLRHLFRLIDEDPFISTENLIKYGGLTCSPRTLTRALKKHGIQPSGDPRSHPK</sequence>
<gene>
    <name evidence="1" type="ORF">QBC37DRAFT_396732</name>
</gene>
<reference evidence="1" key="2">
    <citation type="submission" date="2023-05" db="EMBL/GenBank/DDBJ databases">
        <authorList>
            <consortium name="Lawrence Berkeley National Laboratory"/>
            <person name="Steindorff A."/>
            <person name="Hensen N."/>
            <person name="Bonometti L."/>
            <person name="Westerberg I."/>
            <person name="Brannstrom I.O."/>
            <person name="Guillou S."/>
            <person name="Cros-Aarteil S."/>
            <person name="Calhoun S."/>
            <person name="Haridas S."/>
            <person name="Kuo A."/>
            <person name="Mondo S."/>
            <person name="Pangilinan J."/>
            <person name="Riley R."/>
            <person name="Labutti K."/>
            <person name="Andreopoulos B."/>
            <person name="Lipzen A."/>
            <person name="Chen C."/>
            <person name="Yanf M."/>
            <person name="Daum C."/>
            <person name="Ng V."/>
            <person name="Clum A."/>
            <person name="Ohm R."/>
            <person name="Martin F."/>
            <person name="Silar P."/>
            <person name="Natvig D."/>
            <person name="Lalanne C."/>
            <person name="Gautier V."/>
            <person name="Ament-Velasquez S.L."/>
            <person name="Kruys A."/>
            <person name="Hutchinson M.I."/>
            <person name="Powell A.J."/>
            <person name="Barry K."/>
            <person name="Miller A.N."/>
            <person name="Grigoriev I.V."/>
            <person name="Debuchy R."/>
            <person name="Gladieux P."/>
            <person name="Thoren M.H."/>
            <person name="Johannesson H."/>
        </authorList>
    </citation>
    <scope>NUCLEOTIDE SEQUENCE</scope>
    <source>
        <strain evidence="1">PSN293</strain>
    </source>
</reference>
<accession>A0AAN6YGE5</accession>
<dbReference type="EMBL" id="MU858059">
    <property type="protein sequence ID" value="KAK4217576.1"/>
    <property type="molecule type" value="Genomic_DNA"/>
</dbReference>
<reference evidence="1" key="1">
    <citation type="journal article" date="2023" name="Mol. Phylogenet. Evol.">
        <title>Genome-scale phylogeny and comparative genomics of the fungal order Sordariales.</title>
        <authorList>
            <person name="Hensen N."/>
            <person name="Bonometti L."/>
            <person name="Westerberg I."/>
            <person name="Brannstrom I.O."/>
            <person name="Guillou S."/>
            <person name="Cros-Aarteil S."/>
            <person name="Calhoun S."/>
            <person name="Haridas S."/>
            <person name="Kuo A."/>
            <person name="Mondo S."/>
            <person name="Pangilinan J."/>
            <person name="Riley R."/>
            <person name="LaButti K."/>
            <person name="Andreopoulos B."/>
            <person name="Lipzen A."/>
            <person name="Chen C."/>
            <person name="Yan M."/>
            <person name="Daum C."/>
            <person name="Ng V."/>
            <person name="Clum A."/>
            <person name="Steindorff A."/>
            <person name="Ohm R.A."/>
            <person name="Martin F."/>
            <person name="Silar P."/>
            <person name="Natvig D.O."/>
            <person name="Lalanne C."/>
            <person name="Gautier V."/>
            <person name="Ament-Velasquez S.L."/>
            <person name="Kruys A."/>
            <person name="Hutchinson M.I."/>
            <person name="Powell A.J."/>
            <person name="Barry K."/>
            <person name="Miller A.N."/>
            <person name="Grigoriev I.V."/>
            <person name="Debuchy R."/>
            <person name="Gladieux P."/>
            <person name="Hiltunen Thoren M."/>
            <person name="Johannesson H."/>
        </authorList>
    </citation>
    <scope>NUCLEOTIDE SEQUENCE</scope>
    <source>
        <strain evidence="1">PSN293</strain>
    </source>
</reference>
<evidence type="ECO:0008006" key="3">
    <source>
        <dbReference type="Google" id="ProtNLM"/>
    </source>
</evidence>
<evidence type="ECO:0000313" key="1">
    <source>
        <dbReference type="EMBL" id="KAK4217576.1"/>
    </source>
</evidence>
<dbReference type="AlphaFoldDB" id="A0AAN6YGE5"/>